<gene>
    <name evidence="4" type="primary">dsdA</name>
    <name evidence="6" type="ORF">IV81_GL000732</name>
</gene>
<feature type="domain" description="Tryptophan synthase beta chain-like PALP" evidence="5">
    <location>
        <begin position="82"/>
        <end position="398"/>
    </location>
</feature>
<dbReference type="GO" id="GO:0008721">
    <property type="term" value="F:D-serine ammonia-lyase activity"/>
    <property type="evidence" value="ECO:0007669"/>
    <property type="project" value="UniProtKB-EC"/>
</dbReference>
<dbReference type="RefSeq" id="WP_057801422.1">
    <property type="nucleotide sequence ID" value="NZ_JQBX01000002.1"/>
</dbReference>
<dbReference type="InterPro" id="IPR000634">
    <property type="entry name" value="Ser/Thr_deHydtase_PyrdxlP-BS"/>
</dbReference>
<dbReference type="GO" id="GO:0030170">
    <property type="term" value="F:pyridoxal phosphate binding"/>
    <property type="evidence" value="ECO:0007669"/>
    <property type="project" value="InterPro"/>
</dbReference>
<dbReference type="InterPro" id="IPR001926">
    <property type="entry name" value="TrpB-like_PALP"/>
</dbReference>
<proteinExistence type="inferred from homology"/>
<dbReference type="PANTHER" id="PTHR48078:SF9">
    <property type="entry name" value="D-SERINE DEHYDRATASE"/>
    <property type="match status" value="1"/>
</dbReference>
<dbReference type="HAMAP" id="MF_01030">
    <property type="entry name" value="D_Ser_dehydrat"/>
    <property type="match status" value="1"/>
</dbReference>
<dbReference type="GO" id="GO:0036088">
    <property type="term" value="P:D-serine catabolic process"/>
    <property type="evidence" value="ECO:0007669"/>
    <property type="project" value="TreeGrafter"/>
</dbReference>
<evidence type="ECO:0000259" key="5">
    <source>
        <dbReference type="Pfam" id="PF00291"/>
    </source>
</evidence>
<dbReference type="Gene3D" id="3.40.50.1100">
    <property type="match status" value="2"/>
</dbReference>
<dbReference type="Pfam" id="PF00291">
    <property type="entry name" value="PALP"/>
    <property type="match status" value="1"/>
</dbReference>
<dbReference type="Proteomes" id="UP000051859">
    <property type="component" value="Unassembled WGS sequence"/>
</dbReference>
<keyword evidence="7" id="KW-1185">Reference proteome</keyword>
<evidence type="ECO:0000313" key="6">
    <source>
        <dbReference type="EMBL" id="KRN94946.1"/>
    </source>
</evidence>
<dbReference type="EC" id="4.3.1.18" evidence="4"/>
<dbReference type="InterPro" id="IPR036052">
    <property type="entry name" value="TrpB-like_PALP_sf"/>
</dbReference>
<name>A0A0R2KZT3_9LACO</name>
<keyword evidence="2 4" id="KW-0663">Pyridoxal phosphate</keyword>
<comment type="cofactor">
    <cofactor evidence="1 4">
        <name>pyridoxal 5'-phosphate</name>
        <dbReference type="ChEBI" id="CHEBI:597326"/>
    </cofactor>
</comment>
<dbReference type="SUPFAM" id="SSF53686">
    <property type="entry name" value="Tryptophan synthase beta subunit-like PLP-dependent enzymes"/>
    <property type="match status" value="1"/>
</dbReference>
<accession>A0A0R2KZT3</accession>
<dbReference type="NCBIfam" id="TIGR02035">
    <property type="entry name" value="D_Ser_am_lyase"/>
    <property type="match status" value="1"/>
</dbReference>
<evidence type="ECO:0000256" key="4">
    <source>
        <dbReference type="HAMAP-Rule" id="MF_01030"/>
    </source>
</evidence>
<feature type="modified residue" description="N6-(pyridoxal phosphate)lysine" evidence="4">
    <location>
        <position position="112"/>
    </location>
</feature>
<protein>
    <recommendedName>
        <fullName evidence="4">Probable D-serine dehydratase</fullName>
        <ecNumber evidence="4">4.3.1.18</ecNumber>
    </recommendedName>
    <alternativeName>
        <fullName evidence="4">D-serine deaminase</fullName>
        <shortName evidence="4">DSD</shortName>
    </alternativeName>
</protein>
<dbReference type="AlphaFoldDB" id="A0A0R2KZT3"/>
<reference evidence="6 7" key="1">
    <citation type="journal article" date="2015" name="Genome Announc.">
        <title>Expanding the biotechnology potential of lactobacilli through comparative genomics of 213 strains and associated genera.</title>
        <authorList>
            <person name="Sun Z."/>
            <person name="Harris H.M."/>
            <person name="McCann A."/>
            <person name="Guo C."/>
            <person name="Argimon S."/>
            <person name="Zhang W."/>
            <person name="Yang X."/>
            <person name="Jeffery I.B."/>
            <person name="Cooney J.C."/>
            <person name="Kagawa T.F."/>
            <person name="Liu W."/>
            <person name="Song Y."/>
            <person name="Salvetti E."/>
            <person name="Wrobel A."/>
            <person name="Rasinkangas P."/>
            <person name="Parkhill J."/>
            <person name="Rea M.C."/>
            <person name="O'Sullivan O."/>
            <person name="Ritari J."/>
            <person name="Douillard F.P."/>
            <person name="Paul Ross R."/>
            <person name="Yang R."/>
            <person name="Briner A.E."/>
            <person name="Felis G.E."/>
            <person name="de Vos W.M."/>
            <person name="Barrangou R."/>
            <person name="Klaenhammer T.R."/>
            <person name="Caufield P.W."/>
            <person name="Cui Y."/>
            <person name="Zhang H."/>
            <person name="O'Toole P.W."/>
        </authorList>
    </citation>
    <scope>NUCLEOTIDE SEQUENCE [LARGE SCALE GENOMIC DNA]</scope>
    <source>
        <strain evidence="6 7">DSM 18001</strain>
    </source>
</reference>
<dbReference type="GO" id="GO:0016836">
    <property type="term" value="F:hydro-lyase activity"/>
    <property type="evidence" value="ECO:0007669"/>
    <property type="project" value="UniProtKB-UniRule"/>
</dbReference>
<dbReference type="STRING" id="331679.IV81_GL000732"/>
<dbReference type="PROSITE" id="PS00165">
    <property type="entry name" value="DEHYDRATASE_SER_THR"/>
    <property type="match status" value="1"/>
</dbReference>
<dbReference type="PANTHER" id="PTHR48078">
    <property type="entry name" value="THREONINE DEHYDRATASE, MITOCHONDRIAL-RELATED"/>
    <property type="match status" value="1"/>
</dbReference>
<dbReference type="InterPro" id="IPR050147">
    <property type="entry name" value="Ser/Thr_Dehydratase"/>
</dbReference>
<dbReference type="PATRIC" id="fig|331679.3.peg.739"/>
<comment type="similarity">
    <text evidence="4">Belongs to the serine/threonine dehydratase family. DsdA subfamily.</text>
</comment>
<organism evidence="6 7">
    <name type="scientific">Pediococcus stilesii</name>
    <dbReference type="NCBI Taxonomy" id="331679"/>
    <lineage>
        <taxon>Bacteria</taxon>
        <taxon>Bacillati</taxon>
        <taxon>Bacillota</taxon>
        <taxon>Bacilli</taxon>
        <taxon>Lactobacillales</taxon>
        <taxon>Lactobacillaceae</taxon>
        <taxon>Pediococcus</taxon>
    </lineage>
</organism>
<dbReference type="CDD" id="cd06447">
    <property type="entry name" value="D-Ser-dehyd"/>
    <property type="match status" value="1"/>
</dbReference>
<evidence type="ECO:0000256" key="2">
    <source>
        <dbReference type="ARBA" id="ARBA00022898"/>
    </source>
</evidence>
<evidence type="ECO:0000256" key="3">
    <source>
        <dbReference type="ARBA" id="ARBA00023239"/>
    </source>
</evidence>
<dbReference type="NCBIfam" id="NF002823">
    <property type="entry name" value="PRK02991.1"/>
    <property type="match status" value="1"/>
</dbReference>
<dbReference type="GO" id="GO:0009097">
    <property type="term" value="P:isoleucine biosynthetic process"/>
    <property type="evidence" value="ECO:0007669"/>
    <property type="project" value="TreeGrafter"/>
</dbReference>
<dbReference type="EMBL" id="JQBX01000002">
    <property type="protein sequence ID" value="KRN94946.1"/>
    <property type="molecule type" value="Genomic_DNA"/>
</dbReference>
<comment type="caution">
    <text evidence="6">The sequence shown here is derived from an EMBL/GenBank/DDBJ whole genome shotgun (WGS) entry which is preliminary data.</text>
</comment>
<evidence type="ECO:0000313" key="7">
    <source>
        <dbReference type="Proteomes" id="UP000051859"/>
    </source>
</evidence>
<evidence type="ECO:0000256" key="1">
    <source>
        <dbReference type="ARBA" id="ARBA00001933"/>
    </source>
</evidence>
<keyword evidence="3 4" id="KW-0456">Lyase</keyword>
<comment type="catalytic activity">
    <reaction evidence="4">
        <text>D-serine = pyruvate + NH4(+)</text>
        <dbReference type="Rhea" id="RHEA:13977"/>
        <dbReference type="ChEBI" id="CHEBI:15361"/>
        <dbReference type="ChEBI" id="CHEBI:28938"/>
        <dbReference type="ChEBI" id="CHEBI:35247"/>
        <dbReference type="EC" id="4.3.1.18"/>
    </reaction>
</comment>
<dbReference type="InterPro" id="IPR011780">
    <property type="entry name" value="D_Ser_am_lyase"/>
</dbReference>
<sequence>MVDINELSSEFPMIKEMQAYHKIFWKNPNYKKEAELPVGSEHIFDAEARFQRFAPYFEVAFPETLSDHGILESPLLKIDQMRSVLNAEATHKLQGSLYLKADNYLPISGSIKSRGGIYEVLKFAERVAIDHGELVYGDNYAKLNEPRFKKMFSKYGIVVGSTGNLGLSIGIVACQLGFNTSVHMSSDAAQWKKDLLREKGVTVVEYNDNFTHAITEARRSAEMDPSAYFIDDEGSFDLFLGYAVAALRLQTQLKAQKITVDKEHPLFVYLPAGVGGSPSGVAFGLKKVIGANVHPIFAEPTHIPSVSLGMLTGLNEKISVYDIGIDGVTKADGLAVGRPSRIAGKMMDTLLYGIQTFDDQKMMKNVAELHDAENIDVEPSAASGLTILDDVQAQLEKDYPMENATHIVWATGGSMVPKSDMDQYLADGESEINKTNL</sequence>